<keyword evidence="5" id="KW-0460">Magnesium</keyword>
<evidence type="ECO:0000256" key="3">
    <source>
        <dbReference type="ARBA" id="ARBA00022679"/>
    </source>
</evidence>
<dbReference type="PROSITE" id="PS00444">
    <property type="entry name" value="POLYPRENYL_SYNTHASE_2"/>
    <property type="match status" value="1"/>
</dbReference>
<evidence type="ECO:0000256" key="2">
    <source>
        <dbReference type="ARBA" id="ARBA00006706"/>
    </source>
</evidence>
<dbReference type="Pfam" id="PF00348">
    <property type="entry name" value="polyprenyl_synt"/>
    <property type="match status" value="1"/>
</dbReference>
<evidence type="ECO:0000256" key="1">
    <source>
        <dbReference type="ARBA" id="ARBA00001946"/>
    </source>
</evidence>
<dbReference type="GeneID" id="25729817"/>
<evidence type="ECO:0008006" key="8">
    <source>
        <dbReference type="Google" id="ProtNLM"/>
    </source>
</evidence>
<evidence type="ECO:0000313" key="6">
    <source>
        <dbReference type="EMBL" id="KIY95512.1"/>
    </source>
</evidence>
<dbReference type="InterPro" id="IPR033749">
    <property type="entry name" value="Polyprenyl_synt_CS"/>
</dbReference>
<gene>
    <name evidence="6" type="ORF">MNEG_12453</name>
</gene>
<accession>A0A0D2J6S6</accession>
<evidence type="ECO:0000313" key="7">
    <source>
        <dbReference type="Proteomes" id="UP000054498"/>
    </source>
</evidence>
<comment type="similarity">
    <text evidence="2">Belongs to the FPP/GGPP synthase family.</text>
</comment>
<protein>
    <recommendedName>
        <fullName evidence="8">Farnesyl diphosphate synthase</fullName>
    </recommendedName>
</protein>
<dbReference type="GO" id="GO:0005737">
    <property type="term" value="C:cytoplasm"/>
    <property type="evidence" value="ECO:0007669"/>
    <property type="project" value="TreeGrafter"/>
</dbReference>
<dbReference type="AlphaFoldDB" id="A0A0D2J6S6"/>
<dbReference type="Proteomes" id="UP000054498">
    <property type="component" value="Unassembled WGS sequence"/>
</dbReference>
<reference evidence="6 7" key="1">
    <citation type="journal article" date="2013" name="BMC Genomics">
        <title>Reconstruction of the lipid metabolism for the microalga Monoraphidium neglectum from its genome sequence reveals characteristics suitable for biofuel production.</title>
        <authorList>
            <person name="Bogen C."/>
            <person name="Al-Dilaimi A."/>
            <person name="Albersmeier A."/>
            <person name="Wichmann J."/>
            <person name="Grundmann M."/>
            <person name="Rupp O."/>
            <person name="Lauersen K.J."/>
            <person name="Blifernez-Klassen O."/>
            <person name="Kalinowski J."/>
            <person name="Goesmann A."/>
            <person name="Mussgnug J.H."/>
            <person name="Kruse O."/>
        </authorList>
    </citation>
    <scope>NUCLEOTIDE SEQUENCE [LARGE SCALE GENOMIC DNA]</scope>
    <source>
        <strain evidence="6 7">SAG 48.87</strain>
    </source>
</reference>
<keyword evidence="4" id="KW-0479">Metal-binding</keyword>
<dbReference type="OrthoDB" id="10257492at2759"/>
<organism evidence="6 7">
    <name type="scientific">Monoraphidium neglectum</name>
    <dbReference type="NCBI Taxonomy" id="145388"/>
    <lineage>
        <taxon>Eukaryota</taxon>
        <taxon>Viridiplantae</taxon>
        <taxon>Chlorophyta</taxon>
        <taxon>core chlorophytes</taxon>
        <taxon>Chlorophyceae</taxon>
        <taxon>CS clade</taxon>
        <taxon>Sphaeropleales</taxon>
        <taxon>Selenastraceae</taxon>
        <taxon>Monoraphidium</taxon>
    </lineage>
</organism>
<dbReference type="GO" id="GO:0004337">
    <property type="term" value="F:(2E,6E)-farnesyl diphosphate synthase activity"/>
    <property type="evidence" value="ECO:0007669"/>
    <property type="project" value="TreeGrafter"/>
</dbReference>
<dbReference type="RefSeq" id="XP_013894532.1">
    <property type="nucleotide sequence ID" value="XM_014039078.1"/>
</dbReference>
<evidence type="ECO:0000256" key="4">
    <source>
        <dbReference type="ARBA" id="ARBA00022723"/>
    </source>
</evidence>
<dbReference type="PANTHER" id="PTHR11525:SF0">
    <property type="entry name" value="FARNESYL PYROPHOSPHATE SYNTHASE"/>
    <property type="match status" value="1"/>
</dbReference>
<dbReference type="GO" id="GO:0004161">
    <property type="term" value="F:dimethylallyltranstransferase activity"/>
    <property type="evidence" value="ECO:0007669"/>
    <property type="project" value="TreeGrafter"/>
</dbReference>
<dbReference type="GO" id="GO:0045337">
    <property type="term" value="P:farnesyl diphosphate biosynthetic process"/>
    <property type="evidence" value="ECO:0007669"/>
    <property type="project" value="TreeGrafter"/>
</dbReference>
<dbReference type="InterPro" id="IPR008949">
    <property type="entry name" value="Isoprenoid_synthase_dom_sf"/>
</dbReference>
<dbReference type="SUPFAM" id="SSF48576">
    <property type="entry name" value="Terpenoid synthases"/>
    <property type="match status" value="1"/>
</dbReference>
<keyword evidence="7" id="KW-1185">Reference proteome</keyword>
<evidence type="ECO:0000256" key="5">
    <source>
        <dbReference type="ARBA" id="ARBA00022842"/>
    </source>
</evidence>
<name>A0A0D2J6S6_9CHLO</name>
<dbReference type="InterPro" id="IPR000092">
    <property type="entry name" value="Polyprenyl_synt"/>
</dbReference>
<dbReference type="KEGG" id="mng:MNEG_12453"/>
<dbReference type="GO" id="GO:0046872">
    <property type="term" value="F:metal ion binding"/>
    <property type="evidence" value="ECO:0007669"/>
    <property type="project" value="UniProtKB-KW"/>
</dbReference>
<dbReference type="STRING" id="145388.A0A0D2J6S6"/>
<dbReference type="Gene3D" id="1.10.600.10">
    <property type="entry name" value="Farnesyl Diphosphate Synthase"/>
    <property type="match status" value="1"/>
</dbReference>
<sequence>MAGETRPEALDLAQGICVQIGQYFQIQDDFLDCYGDPEVIGKVGTDIEDSKCCWIVCTALEVASDSQKEIIKSNYGQKDPAAVARVKAVYEELGMKGRFGAYEAESYERLSALISEQKLLPEGVFTNLLQKIYKRSK</sequence>
<dbReference type="InterPro" id="IPR039702">
    <property type="entry name" value="FPS1-like"/>
</dbReference>
<proteinExistence type="inferred from homology"/>
<comment type="cofactor">
    <cofactor evidence="1">
        <name>Mg(2+)</name>
        <dbReference type="ChEBI" id="CHEBI:18420"/>
    </cofactor>
</comment>
<keyword evidence="3" id="KW-0808">Transferase</keyword>
<dbReference type="PANTHER" id="PTHR11525">
    <property type="entry name" value="FARNESYL-PYROPHOSPHATE SYNTHETASE"/>
    <property type="match status" value="1"/>
</dbReference>
<dbReference type="EMBL" id="KK103469">
    <property type="protein sequence ID" value="KIY95512.1"/>
    <property type="molecule type" value="Genomic_DNA"/>
</dbReference>